<dbReference type="RefSeq" id="WP_132474129.1">
    <property type="nucleotide sequence ID" value="NZ_JBHRVM010000001.1"/>
</dbReference>
<keyword evidence="6" id="KW-0521">NADP</keyword>
<comment type="similarity">
    <text evidence="2 6">Belongs to the dTDP-4-dehydrorhamnose reductase family.</text>
</comment>
<dbReference type="PANTHER" id="PTHR10491:SF4">
    <property type="entry name" value="METHIONINE ADENOSYLTRANSFERASE 2 SUBUNIT BETA"/>
    <property type="match status" value="1"/>
</dbReference>
<comment type="catalytic activity">
    <reaction evidence="5 6">
        <text>dTDP-beta-L-rhamnose + NADP(+) = dTDP-4-dehydro-beta-L-rhamnose + NADPH + H(+)</text>
        <dbReference type="Rhea" id="RHEA:21796"/>
        <dbReference type="ChEBI" id="CHEBI:15378"/>
        <dbReference type="ChEBI" id="CHEBI:57510"/>
        <dbReference type="ChEBI" id="CHEBI:57783"/>
        <dbReference type="ChEBI" id="CHEBI:58349"/>
        <dbReference type="ChEBI" id="CHEBI:62830"/>
        <dbReference type="EC" id="1.1.1.133"/>
    </reaction>
</comment>
<gene>
    <name evidence="8" type="ORF">EV686_102244</name>
</gene>
<comment type="cofactor">
    <cofactor evidence="6">
        <name>Mg(2+)</name>
        <dbReference type="ChEBI" id="CHEBI:18420"/>
    </cofactor>
    <text evidence="6">Binds 1 Mg(2+) ion per monomer.</text>
</comment>
<keyword evidence="6" id="KW-0560">Oxidoreductase</keyword>
<accession>A0A4R3VCZ1</accession>
<comment type="pathway">
    <text evidence="1 6">Carbohydrate biosynthesis; dTDP-L-rhamnose biosynthesis.</text>
</comment>
<evidence type="ECO:0000256" key="2">
    <source>
        <dbReference type="ARBA" id="ARBA00010944"/>
    </source>
</evidence>
<dbReference type="GO" id="GO:0008831">
    <property type="term" value="F:dTDP-4-dehydrorhamnose reductase activity"/>
    <property type="evidence" value="ECO:0007669"/>
    <property type="project" value="UniProtKB-EC"/>
</dbReference>
<evidence type="ECO:0000313" key="8">
    <source>
        <dbReference type="EMBL" id="TCV01532.1"/>
    </source>
</evidence>
<dbReference type="Gene3D" id="3.90.25.10">
    <property type="entry name" value="UDP-galactose 4-epimerase, domain 1"/>
    <property type="match status" value="1"/>
</dbReference>
<evidence type="ECO:0000256" key="3">
    <source>
        <dbReference type="ARBA" id="ARBA00012929"/>
    </source>
</evidence>
<evidence type="ECO:0000313" key="9">
    <source>
        <dbReference type="Proteomes" id="UP000294692"/>
    </source>
</evidence>
<reference evidence="8 9" key="1">
    <citation type="submission" date="2019-03" db="EMBL/GenBank/DDBJ databases">
        <title>Genomic Encyclopedia of Type Strains, Phase IV (KMG-IV): sequencing the most valuable type-strain genomes for metagenomic binning, comparative biology and taxonomic classification.</title>
        <authorList>
            <person name="Goeker M."/>
        </authorList>
    </citation>
    <scope>NUCLEOTIDE SEQUENCE [LARGE SCALE GENOMIC DNA]</scope>
    <source>
        <strain evidence="8 9">DSM 100048</strain>
    </source>
</reference>
<keyword evidence="9" id="KW-1185">Reference proteome</keyword>
<dbReference type="InterPro" id="IPR029903">
    <property type="entry name" value="RmlD-like-bd"/>
</dbReference>
<proteinExistence type="inferred from homology"/>
<dbReference type="EC" id="1.1.1.133" evidence="3 6"/>
<name>A0A4R3VCZ1_9BURK</name>
<evidence type="ECO:0000259" key="7">
    <source>
        <dbReference type="Pfam" id="PF04321"/>
    </source>
</evidence>
<dbReference type="AlphaFoldDB" id="A0A4R3VCZ1"/>
<feature type="domain" description="RmlD-like substrate binding" evidence="7">
    <location>
        <begin position="1"/>
        <end position="291"/>
    </location>
</feature>
<comment type="function">
    <text evidence="6">Catalyzes the reduction of dTDP-6-deoxy-L-lyxo-4-hexulose to yield dTDP-L-rhamnose.</text>
</comment>
<protein>
    <recommendedName>
        <fullName evidence="4 6">dTDP-4-dehydrorhamnose reductase</fullName>
        <ecNumber evidence="3 6">1.1.1.133</ecNumber>
    </recommendedName>
</protein>
<evidence type="ECO:0000256" key="1">
    <source>
        <dbReference type="ARBA" id="ARBA00004781"/>
    </source>
</evidence>
<dbReference type="GO" id="GO:0019305">
    <property type="term" value="P:dTDP-rhamnose biosynthetic process"/>
    <property type="evidence" value="ECO:0007669"/>
    <property type="project" value="UniProtKB-UniPathway"/>
</dbReference>
<dbReference type="PANTHER" id="PTHR10491">
    <property type="entry name" value="DTDP-4-DEHYDRORHAMNOSE REDUCTASE"/>
    <property type="match status" value="1"/>
</dbReference>
<evidence type="ECO:0000256" key="5">
    <source>
        <dbReference type="ARBA" id="ARBA00048200"/>
    </source>
</evidence>
<dbReference type="SUPFAM" id="SSF51735">
    <property type="entry name" value="NAD(P)-binding Rossmann-fold domains"/>
    <property type="match status" value="1"/>
</dbReference>
<dbReference type="Pfam" id="PF04321">
    <property type="entry name" value="RmlD_sub_bind"/>
    <property type="match status" value="1"/>
</dbReference>
<dbReference type="InterPro" id="IPR005913">
    <property type="entry name" value="dTDP_dehydrorham_reduct"/>
</dbReference>
<sequence length="297" mass="31994">MPILLLGKTGQVGLQLQRSLALLGQVIALDRSEADLSQPDSLMAILARHKPSIIVNAAAHTAVDRAESDSATAHDVNARSVGVLAQYAARHGILLVHYSTDYVFDGSKSSPYVETDPTNPLNVYGQTKLAGEQAIADSGCQSLVLRTSWVVSSLGNNFLTTILRLAQEREHLRVVSDQFGAPTSAELIADASALAIHAWQQQRLACGLYHLTASGCTSWHGLAEHTVWRLQSEGVKLVLKSENIEPIATSEYPTAAKRPLNSILSSDKLSQALGLHLPDWSFHVDRAIDQLAASRAP</sequence>
<dbReference type="OrthoDB" id="9803892at2"/>
<dbReference type="Proteomes" id="UP000294692">
    <property type="component" value="Unassembled WGS sequence"/>
</dbReference>
<dbReference type="NCBIfam" id="TIGR01214">
    <property type="entry name" value="rmlD"/>
    <property type="match status" value="1"/>
</dbReference>
<dbReference type="GO" id="GO:0005829">
    <property type="term" value="C:cytosol"/>
    <property type="evidence" value="ECO:0007669"/>
    <property type="project" value="TreeGrafter"/>
</dbReference>
<organism evidence="8 9">
    <name type="scientific">Paracandidimonas soli</name>
    <dbReference type="NCBI Taxonomy" id="1917182"/>
    <lineage>
        <taxon>Bacteria</taxon>
        <taxon>Pseudomonadati</taxon>
        <taxon>Pseudomonadota</taxon>
        <taxon>Betaproteobacteria</taxon>
        <taxon>Burkholderiales</taxon>
        <taxon>Alcaligenaceae</taxon>
        <taxon>Paracandidimonas</taxon>
    </lineage>
</organism>
<dbReference type="InterPro" id="IPR036291">
    <property type="entry name" value="NAD(P)-bd_dom_sf"/>
</dbReference>
<dbReference type="UniPathway" id="UPA00124"/>
<dbReference type="Gene3D" id="3.40.50.720">
    <property type="entry name" value="NAD(P)-binding Rossmann-like Domain"/>
    <property type="match status" value="1"/>
</dbReference>
<evidence type="ECO:0000256" key="4">
    <source>
        <dbReference type="ARBA" id="ARBA00017099"/>
    </source>
</evidence>
<dbReference type="EMBL" id="SMBX01000002">
    <property type="protein sequence ID" value="TCV01532.1"/>
    <property type="molecule type" value="Genomic_DNA"/>
</dbReference>
<dbReference type="CDD" id="cd05254">
    <property type="entry name" value="dTDP_HR_like_SDR_e"/>
    <property type="match status" value="1"/>
</dbReference>
<evidence type="ECO:0000256" key="6">
    <source>
        <dbReference type="RuleBase" id="RU364082"/>
    </source>
</evidence>
<dbReference type="NCBIfam" id="NF007440">
    <property type="entry name" value="PRK09987.1"/>
    <property type="match status" value="1"/>
</dbReference>
<comment type="caution">
    <text evidence="8">The sequence shown here is derived from an EMBL/GenBank/DDBJ whole genome shotgun (WGS) entry which is preliminary data.</text>
</comment>